<reference evidence="1 2" key="2">
    <citation type="submission" date="2018-11" db="EMBL/GenBank/DDBJ databases">
        <authorList>
            <consortium name="Pathogen Informatics"/>
        </authorList>
    </citation>
    <scope>NUCLEOTIDE SEQUENCE [LARGE SCALE GENOMIC DNA]</scope>
</reference>
<reference evidence="3" key="1">
    <citation type="submission" date="2017-02" db="UniProtKB">
        <authorList>
            <consortium name="WormBaseParasite"/>
        </authorList>
    </citation>
    <scope>IDENTIFICATION</scope>
</reference>
<evidence type="ECO:0000313" key="3">
    <source>
        <dbReference type="WBParaSite" id="TCLT_0000787701-mRNA-1"/>
    </source>
</evidence>
<dbReference type="InterPro" id="IPR029033">
    <property type="entry name" value="His_PPase_superfam"/>
</dbReference>
<name>A0A0N5D4I2_THECL</name>
<evidence type="ECO:0000313" key="2">
    <source>
        <dbReference type="Proteomes" id="UP000276776"/>
    </source>
</evidence>
<sequence>MQSNTFDSSLEVISAEEQTTLSSKLASFVQKTAEDASFTASQISYVQETDVTQSDRYDVTKKILSRMIKNLRAKLLKKENSRIILMRRGETVSEVVAQLAGDALTDEKRYSPYDSSVPDTLGNHERREHVMVNPPLNKSTRFAIKFGSSEVQNSAIMLFCGPEKAVIQTAQQVINGSNTGIAWKIEPGLARYFEPNELKPTFDIRLGQETVYSIETINKIIGKETTDDFHKRIEEVVKQLKFSPKASTMIIAEHCVLDSIMQTFVRNGKKLTQKQARTCLRASLPKRIPPLSLMHFDIDPNGKWKPSCASLPSLLREKPEKLTAPDINYLTRPTYGF</sequence>
<dbReference type="AlphaFoldDB" id="A0A0N5D4I2"/>
<gene>
    <name evidence="1" type="ORF">TCLT_LOCUS7866</name>
</gene>
<dbReference type="OMA" id="SEVFPNW"/>
<dbReference type="Gene3D" id="3.40.50.1240">
    <property type="entry name" value="Phosphoglycerate mutase-like"/>
    <property type="match status" value="1"/>
</dbReference>
<dbReference type="Proteomes" id="UP000276776">
    <property type="component" value="Unassembled WGS sequence"/>
</dbReference>
<keyword evidence="2" id="KW-1185">Reference proteome</keyword>
<protein>
    <submittedName>
        <fullName evidence="3">Peptidase_M24 domain-containing protein</fullName>
    </submittedName>
</protein>
<dbReference type="EMBL" id="UYYF01004554">
    <property type="protein sequence ID" value="VDN05367.1"/>
    <property type="molecule type" value="Genomic_DNA"/>
</dbReference>
<proteinExistence type="predicted"/>
<dbReference type="WBParaSite" id="TCLT_0000787701-mRNA-1">
    <property type="protein sequence ID" value="TCLT_0000787701-mRNA-1"/>
    <property type="gene ID" value="TCLT_0000787701"/>
</dbReference>
<dbReference type="STRING" id="103827.A0A0N5D4I2"/>
<dbReference type="GO" id="GO:0016791">
    <property type="term" value="F:phosphatase activity"/>
    <property type="evidence" value="ECO:0007669"/>
    <property type="project" value="UniProtKB-ARBA"/>
</dbReference>
<accession>A0A0N5D4I2</accession>
<organism evidence="3">
    <name type="scientific">Thelazia callipaeda</name>
    <name type="common">Oriental eyeworm</name>
    <name type="synonym">Parasitic nematode</name>
    <dbReference type="NCBI Taxonomy" id="103827"/>
    <lineage>
        <taxon>Eukaryota</taxon>
        <taxon>Metazoa</taxon>
        <taxon>Ecdysozoa</taxon>
        <taxon>Nematoda</taxon>
        <taxon>Chromadorea</taxon>
        <taxon>Rhabditida</taxon>
        <taxon>Spirurina</taxon>
        <taxon>Spiruromorpha</taxon>
        <taxon>Thelazioidea</taxon>
        <taxon>Thelaziidae</taxon>
        <taxon>Thelazia</taxon>
    </lineage>
</organism>
<evidence type="ECO:0000313" key="1">
    <source>
        <dbReference type="EMBL" id="VDN05367.1"/>
    </source>
</evidence>
<dbReference type="OrthoDB" id="5839497at2759"/>